<protein>
    <submittedName>
        <fullName evidence="1">Uncharacterized protein</fullName>
    </submittedName>
</protein>
<gene>
    <name evidence="1" type="primary">95</name>
    <name evidence="1" type="ORF">SEA_MEMENTOMORI_95</name>
</gene>
<dbReference type="RefSeq" id="YP_009802767.1">
    <property type="nucleotide sequence ID" value="NC_047987.1"/>
</dbReference>
<accession>A0A2Z4Q6F2</accession>
<dbReference type="EMBL" id="MH271303">
    <property type="protein sequence ID" value="AWY05349.1"/>
    <property type="molecule type" value="Genomic_DNA"/>
</dbReference>
<proteinExistence type="predicted"/>
<name>A0A2Z4Q6F2_9CAUD</name>
<reference evidence="1 2" key="1">
    <citation type="submission" date="2018-04" db="EMBL/GenBank/DDBJ databases">
        <authorList>
            <person name="Harrington T."/>
            <person name="Washburn E."/>
            <person name="Bricker J."/>
            <person name="McKinney A."/>
            <person name="Betsko A.J."/>
            <person name="Garlena R.A."/>
            <person name="Russell D.A."/>
            <person name="Pope W.A."/>
            <person name="Jacobs-Sera D."/>
            <person name="Hatfull G.F."/>
        </authorList>
    </citation>
    <scope>NUCLEOTIDE SEQUENCE [LARGE SCALE GENOMIC DNA]</scope>
</reference>
<dbReference type="Proteomes" id="UP000250535">
    <property type="component" value="Segment"/>
</dbReference>
<sequence>MTVAGNVIRQWWHRAILRHRQRRTWMYGPRRAIQCECDERWRFVS</sequence>
<evidence type="ECO:0000313" key="1">
    <source>
        <dbReference type="EMBL" id="AWY05349.1"/>
    </source>
</evidence>
<dbReference type="GeneID" id="54993322"/>
<keyword evidence="2" id="KW-1185">Reference proteome</keyword>
<evidence type="ECO:0000313" key="2">
    <source>
        <dbReference type="Proteomes" id="UP000250535"/>
    </source>
</evidence>
<dbReference type="KEGG" id="vg:54993322"/>
<organism evidence="1 2">
    <name type="scientific">Microbacterium phage MementoMori</name>
    <dbReference type="NCBI Taxonomy" id="2201436"/>
    <lineage>
        <taxon>Viruses</taxon>
        <taxon>Duplodnaviria</taxon>
        <taxon>Heunggongvirae</taxon>
        <taxon>Uroviricota</taxon>
        <taxon>Caudoviricetes</taxon>
        <taxon>Kutznervirinae</taxon>
        <taxon>Mementomorivirus</taxon>
        <taxon>Mementomorivirus mementomori</taxon>
    </lineage>
</organism>